<dbReference type="InterPro" id="IPR035451">
    <property type="entry name" value="Ada-like_dom_sf"/>
</dbReference>
<dbReference type="RefSeq" id="WP_265674324.1">
    <property type="nucleotide sequence ID" value="NZ_JAKRRY010000007.1"/>
</dbReference>
<dbReference type="SUPFAM" id="SSF57884">
    <property type="entry name" value="Ada DNA repair protein, N-terminal domain (N-Ada 10)"/>
    <property type="match status" value="1"/>
</dbReference>
<dbReference type="Gene3D" id="3.40.10.10">
    <property type="entry name" value="DNA Methylphosphotriester Repair Domain"/>
    <property type="match status" value="1"/>
</dbReference>
<dbReference type="SMART" id="SM01009">
    <property type="entry name" value="AlkA_N"/>
    <property type="match status" value="1"/>
</dbReference>
<organism evidence="13 14">
    <name type="scientific">Vibrio qingdaonensis</name>
    <dbReference type="NCBI Taxonomy" id="2829491"/>
    <lineage>
        <taxon>Bacteria</taxon>
        <taxon>Pseudomonadati</taxon>
        <taxon>Pseudomonadota</taxon>
        <taxon>Gammaproteobacteria</taxon>
        <taxon>Vibrionales</taxon>
        <taxon>Vibrionaceae</taxon>
        <taxon>Vibrio</taxon>
    </lineage>
</organism>
<comment type="cofactor">
    <cofactor evidence="1">
        <name>Zn(2+)</name>
        <dbReference type="ChEBI" id="CHEBI:29105"/>
    </cofactor>
</comment>
<gene>
    <name evidence="13" type="ORF">MD535_07855</name>
</gene>
<dbReference type="PROSITE" id="PS00041">
    <property type="entry name" value="HTH_ARAC_FAMILY_1"/>
    <property type="match status" value="1"/>
</dbReference>
<dbReference type="Pfam" id="PF06029">
    <property type="entry name" value="AlkA_N"/>
    <property type="match status" value="1"/>
</dbReference>
<name>A0A9X3HVT9_9VIBR</name>
<keyword evidence="6" id="KW-0862">Zinc</keyword>
<evidence type="ECO:0000256" key="4">
    <source>
        <dbReference type="ARBA" id="ARBA00022723"/>
    </source>
</evidence>
<dbReference type="FunFam" id="3.40.10.10:FF:000001">
    <property type="entry name" value="DNA-3-methyladenine glycosylase 2"/>
    <property type="match status" value="1"/>
</dbReference>
<dbReference type="GO" id="GO:0043565">
    <property type="term" value="F:sequence-specific DNA binding"/>
    <property type="evidence" value="ECO:0007669"/>
    <property type="project" value="InterPro"/>
</dbReference>
<proteinExistence type="predicted"/>
<dbReference type="InterPro" id="IPR037046">
    <property type="entry name" value="AlkA_N_sf"/>
</dbReference>
<dbReference type="GO" id="GO:0006307">
    <property type="term" value="P:DNA alkylation repair"/>
    <property type="evidence" value="ECO:0007669"/>
    <property type="project" value="UniProtKB-ARBA"/>
</dbReference>
<dbReference type="Proteomes" id="UP001155587">
    <property type="component" value="Unassembled WGS sequence"/>
</dbReference>
<dbReference type="SUPFAM" id="SSF55945">
    <property type="entry name" value="TATA-box binding protein-like"/>
    <property type="match status" value="1"/>
</dbReference>
<dbReference type="EMBL" id="JAKRRY010000007">
    <property type="protein sequence ID" value="MCW8345920.1"/>
    <property type="molecule type" value="Genomic_DNA"/>
</dbReference>
<dbReference type="GO" id="GO:0003700">
    <property type="term" value="F:DNA-binding transcription factor activity"/>
    <property type="evidence" value="ECO:0007669"/>
    <property type="project" value="InterPro"/>
</dbReference>
<keyword evidence="9" id="KW-0010">Activator</keyword>
<keyword evidence="5" id="KW-0227">DNA damage</keyword>
<dbReference type="Pfam" id="PF12833">
    <property type="entry name" value="HTH_18"/>
    <property type="match status" value="1"/>
</dbReference>
<dbReference type="PROSITE" id="PS01124">
    <property type="entry name" value="HTH_ARAC_FAMILY_2"/>
    <property type="match status" value="1"/>
</dbReference>
<dbReference type="Gene3D" id="3.30.310.20">
    <property type="entry name" value="DNA-3-methyladenine glycosylase AlkA, N-terminal domain"/>
    <property type="match status" value="1"/>
</dbReference>
<comment type="caution">
    <text evidence="13">The sequence shown here is derived from an EMBL/GenBank/DDBJ whole genome shotgun (WGS) entry which is preliminary data.</text>
</comment>
<evidence type="ECO:0000256" key="1">
    <source>
        <dbReference type="ARBA" id="ARBA00001947"/>
    </source>
</evidence>
<evidence type="ECO:0000259" key="12">
    <source>
        <dbReference type="PROSITE" id="PS01124"/>
    </source>
</evidence>
<sequence>MAVSFSDVSTGKLSIGEHETCEPETREGAYHRQLRLEQFRAARLSRDSRFDGQFFVAVKTTGIFCRPICPANLPKEKNVEYFVNAPMALQAGYRPCLRCRPDSAPSSWAWQGVETTFRRAIHLIEQGALQQSSVEQLAARLGISSRYLRQVFEKHLGMSPKQYAQYQQLMFAKQLLHCSSMSVTDIGFACGFNSTRRFNDAFQKLLKLNPTTMRRQQRVDGVSNSLTLAYRGAYDWHRLLAFYQFRAIDGIERVTEHSYERYIELDGTLGWFKVWADFENKKTVRVEFDVEDARQLYSMVSNIKRMFDLNADLSAIESHLSSVDANLVRHSGIRIPGVWSTWEAGVRAVLGQQVSVKAAIGQVNLLSDTVNKTLSGQKVFPDPSSIIQHDLSFLRMPQSRKDTLSRLATALNNDVNLAPDLWTEIKGIGPWTINYAKLRGLSQPDLLLATDLIVKKYTDLHPSCVANRVSPWGSYATLHCWSQHS</sequence>
<accession>A0A9X3HVT9</accession>
<dbReference type="InterPro" id="IPR009057">
    <property type="entry name" value="Homeodomain-like_sf"/>
</dbReference>
<dbReference type="InterPro" id="IPR018062">
    <property type="entry name" value="HTH_AraC-typ_CS"/>
</dbReference>
<reference evidence="13" key="1">
    <citation type="submission" date="2022-02" db="EMBL/GenBank/DDBJ databases">
        <title>Vibrio sp. nov, a new bacterium isolated from seawater.</title>
        <authorList>
            <person name="Yuan Y."/>
        </authorList>
    </citation>
    <scope>NUCLEOTIDE SEQUENCE</scope>
    <source>
        <strain evidence="13">ZSDZ65</strain>
    </source>
</reference>
<feature type="domain" description="HTH araC/xylS-type" evidence="12">
    <location>
        <begin position="118"/>
        <end position="216"/>
    </location>
</feature>
<keyword evidence="4" id="KW-0479">Metal-binding</keyword>
<keyword evidence="14" id="KW-1185">Reference proteome</keyword>
<keyword evidence="10" id="KW-0804">Transcription</keyword>
<evidence type="ECO:0000313" key="13">
    <source>
        <dbReference type="EMBL" id="MCW8345920.1"/>
    </source>
</evidence>
<dbReference type="AlphaFoldDB" id="A0A9X3HVT9"/>
<dbReference type="PANTHER" id="PTHR43280:SF2">
    <property type="entry name" value="HTH-TYPE TRANSCRIPTIONAL REGULATOR EXSA"/>
    <property type="match status" value="1"/>
</dbReference>
<dbReference type="GO" id="GO:0032259">
    <property type="term" value="P:methylation"/>
    <property type="evidence" value="ECO:0007669"/>
    <property type="project" value="UniProtKB-KW"/>
</dbReference>
<evidence type="ECO:0000256" key="9">
    <source>
        <dbReference type="ARBA" id="ARBA00023159"/>
    </source>
</evidence>
<dbReference type="SUPFAM" id="SSF48150">
    <property type="entry name" value="DNA-glycosylase"/>
    <property type="match status" value="1"/>
</dbReference>
<keyword evidence="11" id="KW-0234">DNA repair</keyword>
<dbReference type="Gene3D" id="1.10.10.60">
    <property type="entry name" value="Homeodomain-like"/>
    <property type="match status" value="1"/>
</dbReference>
<evidence type="ECO:0000256" key="5">
    <source>
        <dbReference type="ARBA" id="ARBA00022763"/>
    </source>
</evidence>
<keyword evidence="2" id="KW-0489">Methyltransferase</keyword>
<dbReference type="GO" id="GO:0008168">
    <property type="term" value="F:methyltransferase activity"/>
    <property type="evidence" value="ECO:0007669"/>
    <property type="project" value="UniProtKB-KW"/>
</dbReference>
<dbReference type="SUPFAM" id="SSF46689">
    <property type="entry name" value="Homeodomain-like"/>
    <property type="match status" value="2"/>
</dbReference>
<dbReference type="Gene3D" id="1.10.340.30">
    <property type="entry name" value="Hypothetical protein, domain 2"/>
    <property type="match status" value="1"/>
</dbReference>
<keyword evidence="8" id="KW-0238">DNA-binding</keyword>
<dbReference type="InterPro" id="IPR018060">
    <property type="entry name" value="HTH_AraC"/>
</dbReference>
<evidence type="ECO:0000256" key="6">
    <source>
        <dbReference type="ARBA" id="ARBA00022833"/>
    </source>
</evidence>
<dbReference type="SMART" id="SM00342">
    <property type="entry name" value="HTH_ARAC"/>
    <property type="match status" value="1"/>
</dbReference>
<evidence type="ECO:0000256" key="2">
    <source>
        <dbReference type="ARBA" id="ARBA00022603"/>
    </source>
</evidence>
<keyword evidence="3" id="KW-0808">Transferase</keyword>
<dbReference type="InterPro" id="IPR010316">
    <property type="entry name" value="AlkA_N"/>
</dbReference>
<protein>
    <submittedName>
        <fullName evidence="13">Helix-turn-helix domain-containing protein</fullName>
    </submittedName>
</protein>
<evidence type="ECO:0000313" key="14">
    <source>
        <dbReference type="Proteomes" id="UP001155587"/>
    </source>
</evidence>
<evidence type="ECO:0000256" key="3">
    <source>
        <dbReference type="ARBA" id="ARBA00022679"/>
    </source>
</evidence>
<dbReference type="PANTHER" id="PTHR43280">
    <property type="entry name" value="ARAC-FAMILY TRANSCRIPTIONAL REGULATOR"/>
    <property type="match status" value="1"/>
</dbReference>
<dbReference type="InterPro" id="IPR011257">
    <property type="entry name" value="DNA_glycosylase"/>
</dbReference>
<keyword evidence="7" id="KW-0805">Transcription regulation</keyword>
<evidence type="ECO:0000256" key="10">
    <source>
        <dbReference type="ARBA" id="ARBA00023163"/>
    </source>
</evidence>
<dbReference type="GO" id="GO:0008270">
    <property type="term" value="F:zinc ion binding"/>
    <property type="evidence" value="ECO:0007669"/>
    <property type="project" value="InterPro"/>
</dbReference>
<evidence type="ECO:0000256" key="8">
    <source>
        <dbReference type="ARBA" id="ARBA00023125"/>
    </source>
</evidence>
<evidence type="ECO:0000256" key="11">
    <source>
        <dbReference type="ARBA" id="ARBA00023204"/>
    </source>
</evidence>
<dbReference type="InterPro" id="IPR004026">
    <property type="entry name" value="Ada_DNA_repair_Zn-bd"/>
</dbReference>
<evidence type="ECO:0000256" key="7">
    <source>
        <dbReference type="ARBA" id="ARBA00023015"/>
    </source>
</evidence>
<dbReference type="Pfam" id="PF02805">
    <property type="entry name" value="Ada_Zn_binding"/>
    <property type="match status" value="1"/>
</dbReference>